<dbReference type="EMBL" id="QKKZ01000001">
    <property type="protein sequence ID" value="KAB7516466.1"/>
    <property type="molecule type" value="Genomic_DNA"/>
</dbReference>
<dbReference type="OrthoDB" id="2837at2157"/>
<dbReference type="Pfam" id="PF01565">
    <property type="entry name" value="FAD_binding_4"/>
    <property type="match status" value="1"/>
</dbReference>
<dbReference type="InterPro" id="IPR036318">
    <property type="entry name" value="FAD-bd_PCMH-like_sf"/>
</dbReference>
<dbReference type="InterPro" id="IPR016169">
    <property type="entry name" value="FAD-bd_PCMH_sub2"/>
</dbReference>
<evidence type="ECO:0000256" key="7">
    <source>
        <dbReference type="ARBA" id="ARBA00038897"/>
    </source>
</evidence>
<evidence type="ECO:0000313" key="15">
    <source>
        <dbReference type="Proteomes" id="UP000326865"/>
    </source>
</evidence>
<reference evidence="13 14" key="1">
    <citation type="submission" date="2019-10" db="EMBL/GenBank/DDBJ databases">
        <title>Unraveling microbial dark matter from salterns through culturing: the case of the genus Halosegnis.</title>
        <authorList>
            <person name="Duran-Viseras A."/>
            <person name="Andrei A.-S."/>
            <person name="Vera-Gargallo B."/>
            <person name="Ghai R."/>
            <person name="Sanchez-Porro C."/>
            <person name="Ventosa A."/>
        </authorList>
    </citation>
    <scope>NUCLEOTIDE SEQUENCE [LARGE SCALE GENOMIC DNA]</scope>
    <source>
        <strain evidence="10 14">F17-44</strain>
        <strain evidence="11 15">F18-79</strain>
        <strain evidence="12 13">F19-13</strain>
    </source>
</reference>
<evidence type="ECO:0000256" key="2">
    <source>
        <dbReference type="ARBA" id="ARBA00008000"/>
    </source>
</evidence>
<comment type="similarity">
    <text evidence="2">Belongs to the FAD-binding oxidoreductase/transferase type 4 family.</text>
</comment>
<accession>A0A5N5UFV4</accession>
<dbReference type="SUPFAM" id="SSF56176">
    <property type="entry name" value="FAD-binding/transporter-associated domain-like"/>
    <property type="match status" value="1"/>
</dbReference>
<evidence type="ECO:0000256" key="1">
    <source>
        <dbReference type="ARBA" id="ARBA00001974"/>
    </source>
</evidence>
<accession>A0A5N5UCP6</accession>
<dbReference type="InterPro" id="IPR016167">
    <property type="entry name" value="FAD-bd_PCMH_sub1"/>
</dbReference>
<keyword evidence="3" id="KW-0285">Flavoprotein</keyword>
<dbReference type="InterPro" id="IPR017900">
    <property type="entry name" value="4Fe4S_Fe_S_CS"/>
</dbReference>
<dbReference type="Gene3D" id="3.30.43.10">
    <property type="entry name" value="Uridine Diphospho-n-acetylenolpyruvylglucosamine Reductase, domain 2"/>
    <property type="match status" value="1"/>
</dbReference>
<dbReference type="InterPro" id="IPR016166">
    <property type="entry name" value="FAD-bd_PCMH"/>
</dbReference>
<dbReference type="GO" id="GO:1903457">
    <property type="term" value="P:lactate catabolic process"/>
    <property type="evidence" value="ECO:0007669"/>
    <property type="project" value="TreeGrafter"/>
</dbReference>
<keyword evidence="5" id="KW-0809">Transit peptide</keyword>
<dbReference type="GO" id="GO:0008720">
    <property type="term" value="F:D-lactate dehydrogenase (NAD+) activity"/>
    <property type="evidence" value="ECO:0007669"/>
    <property type="project" value="TreeGrafter"/>
</dbReference>
<keyword evidence="4" id="KW-0274">FAD</keyword>
<evidence type="ECO:0000256" key="6">
    <source>
        <dbReference type="ARBA" id="ARBA00023002"/>
    </source>
</evidence>
<dbReference type="PROSITE" id="PS51387">
    <property type="entry name" value="FAD_PCMH"/>
    <property type="match status" value="1"/>
</dbReference>
<dbReference type="InterPro" id="IPR004113">
    <property type="entry name" value="FAD-bd_oxidored_4_C"/>
</dbReference>
<evidence type="ECO:0000259" key="9">
    <source>
        <dbReference type="PROSITE" id="PS51387"/>
    </source>
</evidence>
<accession>A0A5N5UA00</accession>
<dbReference type="SUPFAM" id="SSF55103">
    <property type="entry name" value="FAD-linked oxidases, C-terminal domain"/>
    <property type="match status" value="1"/>
</dbReference>
<dbReference type="Gene3D" id="3.30.465.10">
    <property type="match status" value="1"/>
</dbReference>
<evidence type="ECO:0000313" key="14">
    <source>
        <dbReference type="Proteomes" id="UP000326302"/>
    </source>
</evidence>
<dbReference type="Pfam" id="PF02913">
    <property type="entry name" value="FAD-oxidase_C"/>
    <property type="match status" value="1"/>
</dbReference>
<dbReference type="InterPro" id="IPR017896">
    <property type="entry name" value="4Fe4S_Fe-S-bd"/>
</dbReference>
<comment type="cofactor">
    <cofactor evidence="1">
        <name>FAD</name>
        <dbReference type="ChEBI" id="CHEBI:57692"/>
    </cofactor>
</comment>
<dbReference type="Proteomes" id="UP000326302">
    <property type="component" value="Unassembled WGS sequence"/>
</dbReference>
<dbReference type="PROSITE" id="PS00198">
    <property type="entry name" value="4FE4S_FER_1"/>
    <property type="match status" value="1"/>
</dbReference>
<dbReference type="PROSITE" id="PS51379">
    <property type="entry name" value="4FE4S_FER_2"/>
    <property type="match status" value="1"/>
</dbReference>
<evidence type="ECO:0000259" key="8">
    <source>
        <dbReference type="PROSITE" id="PS51379"/>
    </source>
</evidence>
<feature type="domain" description="4Fe-4S ferredoxin-type" evidence="8">
    <location>
        <begin position="681"/>
        <end position="711"/>
    </location>
</feature>
<dbReference type="Proteomes" id="UP000326207">
    <property type="component" value="Unassembled WGS sequence"/>
</dbReference>
<dbReference type="InterPro" id="IPR006094">
    <property type="entry name" value="Oxid_FAD_bind_N"/>
</dbReference>
<evidence type="ECO:0000256" key="4">
    <source>
        <dbReference type="ARBA" id="ARBA00022827"/>
    </source>
</evidence>
<dbReference type="InterPro" id="IPR016164">
    <property type="entry name" value="FAD-linked_Oxase-like_C"/>
</dbReference>
<dbReference type="Pfam" id="PF02754">
    <property type="entry name" value="CCG"/>
    <property type="match status" value="1"/>
</dbReference>
<evidence type="ECO:0000313" key="12">
    <source>
        <dbReference type="EMBL" id="KAB7517545.1"/>
    </source>
</evidence>
<dbReference type="Proteomes" id="UP000326865">
    <property type="component" value="Unassembled WGS sequence"/>
</dbReference>
<dbReference type="Pfam" id="PF13183">
    <property type="entry name" value="Fer4_8"/>
    <property type="match status" value="1"/>
</dbReference>
<dbReference type="AlphaFoldDB" id="A0A5N5UFV4"/>
<dbReference type="GO" id="GO:0071949">
    <property type="term" value="F:FAD binding"/>
    <property type="evidence" value="ECO:0007669"/>
    <property type="project" value="InterPro"/>
</dbReference>
<evidence type="ECO:0000313" key="10">
    <source>
        <dbReference type="EMBL" id="KAB7515414.1"/>
    </source>
</evidence>
<evidence type="ECO:0000313" key="13">
    <source>
        <dbReference type="Proteomes" id="UP000326207"/>
    </source>
</evidence>
<dbReference type="SUPFAM" id="SSF46548">
    <property type="entry name" value="alpha-helical ferredoxin"/>
    <property type="match status" value="1"/>
</dbReference>
<keyword evidence="15" id="KW-1185">Reference proteome</keyword>
<comment type="caution">
    <text evidence="12">The sequence shown here is derived from an EMBL/GenBank/DDBJ whole genome shotgun (WGS) entry which is preliminary data.</text>
</comment>
<dbReference type="EMBL" id="QJOW01000003">
    <property type="protein sequence ID" value="KAB7515414.1"/>
    <property type="molecule type" value="Genomic_DNA"/>
</dbReference>
<sequence>MAIHDTVPADGTDAYDYTGGEVDRPDLVDDLTPLVDGDVRFDDYSRQLYATDASAYERLPIGVVLPRSTDDVSAVVEYCFEHEIPVLPRGGGTSLAGQTVNEAVVLDFSRYMDEASIDPETETATAEAGITLGKLNEAAAEHGLTFGPDPAWGDKSALGGAIGNNSTGAHSLVYGKTDYYIEEVETVLADGTVTTFGEVEIETLREAGDPTSDDIRERIYASVLEILEEERAEIDRRYPRLKRNVSGYNLDALVEDARGTRPLADGTGTDPDSEAGTVNLARLLAGSEGTLAVVTEATVALEPEPETKAVALLTYDSLLDAMEDVAPILDHGPCAVEVMDDVLLKLARDAPEFEEVVGLLPEDTHSVLLVEFYADDADHGRQQVADLVADRVGNVETEVTANTNRVTTNKRRYASHAMEAHDAEARATFWKMRKAGMPILLSRTSDAKHISFIEDCAIPVENLPAYVEAFQDVLDDHGTNASFYAHAGPGVLHVRPLVDTKTAEGVDQLEGIAADVTDLVVEYGGSVSGEHGDGRARTQWNRKLYGERLWGVFRDLKTAFDPKWLLNPGNICGVLPDEEPSGTAVASHDMTEDLRFSPSYEFETGFDPALEWANENGFQGMVELCHGCGGCRGPQSTTGGVMCPTYRAAEEEIQSTRGRANLLRSAMNGSLDEDELLGSEFGAEVMDLCVGCKGCEVDCPSGVDMAKMKAEVEHASHERDGASLRDRIFANIDSLSRLGSMFAPLSNLGTKLPGVRTLMESQLGIESDRELPTFERESFATWLANRGSRVSEREADRTAVIFPDTYTNYNHPEVGKAAVRVLEAANVRVELADVRDSGRPAYSKGFIDTAREEMVENARTIAPDAEHKDVVLIEPSDAVMFQSDALDLVPSDHEARDHVESLADNSYGLCEYLDAFRLDENADWAGNGGFAYHGHCHQKAKKKDHHAVGVLRRAGYGVSPVDSTCCGMAGSFGYETEHYSMSREIGEQLAEQVAAQQCNRVVAPGASCRSQLESFDEEPVHPAVALDDALPE</sequence>
<dbReference type="InterPro" id="IPR004017">
    <property type="entry name" value="Cys_rich_dom"/>
</dbReference>
<evidence type="ECO:0000256" key="5">
    <source>
        <dbReference type="ARBA" id="ARBA00022946"/>
    </source>
</evidence>
<dbReference type="Gene3D" id="3.30.70.2740">
    <property type="match status" value="1"/>
</dbReference>
<dbReference type="RefSeq" id="WP_152120409.1">
    <property type="nucleotide sequence ID" value="NZ_QJOW01000003.1"/>
</dbReference>
<gene>
    <name evidence="11" type="ORF">DM867_04950</name>
    <name evidence="10" type="ORF">DMP03_09335</name>
    <name evidence="12" type="ORF">DP108_08170</name>
</gene>
<dbReference type="EMBL" id="QMDY01000004">
    <property type="protein sequence ID" value="KAB7517545.1"/>
    <property type="molecule type" value="Genomic_DNA"/>
</dbReference>
<protein>
    <recommendedName>
        <fullName evidence="7">D-lactate dehydrogenase (cytochrome)</fullName>
        <ecNumber evidence="7">1.1.2.4</ecNumber>
    </recommendedName>
</protein>
<dbReference type="EC" id="1.1.2.4" evidence="7"/>
<name>A0A5N5UFV4_9EURY</name>
<proteinExistence type="inferred from homology"/>
<dbReference type="PANTHER" id="PTHR11748:SF111">
    <property type="entry name" value="D-LACTATE DEHYDROGENASE, MITOCHONDRIAL-RELATED"/>
    <property type="match status" value="1"/>
</dbReference>
<keyword evidence="6" id="KW-0560">Oxidoreductase</keyword>
<dbReference type="GO" id="GO:0004458">
    <property type="term" value="F:D-lactate dehydrogenase (cytochrome) activity"/>
    <property type="evidence" value="ECO:0007669"/>
    <property type="project" value="UniProtKB-EC"/>
</dbReference>
<organism evidence="12 13">
    <name type="scientific">Halosegnis rubeus</name>
    <dbReference type="NCBI Taxonomy" id="2212850"/>
    <lineage>
        <taxon>Archaea</taxon>
        <taxon>Methanobacteriati</taxon>
        <taxon>Methanobacteriota</taxon>
        <taxon>Stenosarchaea group</taxon>
        <taxon>Halobacteria</taxon>
        <taxon>Halobacteriales</taxon>
        <taxon>Natronomonadaceae</taxon>
        <taxon>Halosegnis</taxon>
    </lineage>
</organism>
<evidence type="ECO:0000256" key="3">
    <source>
        <dbReference type="ARBA" id="ARBA00022630"/>
    </source>
</evidence>
<evidence type="ECO:0000313" key="11">
    <source>
        <dbReference type="EMBL" id="KAB7516466.1"/>
    </source>
</evidence>
<feature type="domain" description="FAD-binding PCMH-type" evidence="9">
    <location>
        <begin position="56"/>
        <end position="304"/>
    </location>
</feature>
<dbReference type="PANTHER" id="PTHR11748">
    <property type="entry name" value="D-LACTATE DEHYDROGENASE"/>
    <property type="match status" value="1"/>
</dbReference>